<reference evidence="2 3" key="1">
    <citation type="submission" date="2019-01" db="EMBL/GenBank/DDBJ databases">
        <title>Flavobacterium sp. nov.,isolated from freshwater.</title>
        <authorList>
            <person name="Zhang R."/>
            <person name="Du Z.-J."/>
        </authorList>
    </citation>
    <scope>NUCLEOTIDE SEQUENCE [LARGE SCALE GENOMIC DNA]</scope>
    <source>
        <strain evidence="2 3">1E403</strain>
    </source>
</reference>
<dbReference type="Proteomes" id="UP000287527">
    <property type="component" value="Unassembled WGS sequence"/>
</dbReference>
<protein>
    <submittedName>
        <fullName evidence="2">Uncharacterized protein</fullName>
    </submittedName>
</protein>
<dbReference type="RefSeq" id="WP_128391473.1">
    <property type="nucleotide sequence ID" value="NZ_SBII01000019.1"/>
</dbReference>
<keyword evidence="1" id="KW-0812">Transmembrane</keyword>
<evidence type="ECO:0000256" key="1">
    <source>
        <dbReference type="SAM" id="Phobius"/>
    </source>
</evidence>
<name>A0A3S4SSX3_9FLAO</name>
<sequence>MEFNYNLFGYESHINNEPELVLIYGFAGLLAAMTVITLLSYIFRKIGFEIVVNYFFKPLLLAFGLCLFITLFPTMALYFIIPDLRGVKLAYIWITIFSGITIFSFVNYTTIKKFGHDIAKNSQKKEFRSRSRR</sequence>
<organism evidence="2 3">
    <name type="scientific">Flavobacterium cerinum</name>
    <dbReference type="NCBI Taxonomy" id="2502784"/>
    <lineage>
        <taxon>Bacteria</taxon>
        <taxon>Pseudomonadati</taxon>
        <taxon>Bacteroidota</taxon>
        <taxon>Flavobacteriia</taxon>
        <taxon>Flavobacteriales</taxon>
        <taxon>Flavobacteriaceae</taxon>
        <taxon>Flavobacterium</taxon>
    </lineage>
</organism>
<gene>
    <name evidence="2" type="ORF">EPI11_18465</name>
</gene>
<keyword evidence="3" id="KW-1185">Reference proteome</keyword>
<keyword evidence="1" id="KW-1133">Transmembrane helix</keyword>
<proteinExistence type="predicted"/>
<comment type="caution">
    <text evidence="2">The sequence shown here is derived from an EMBL/GenBank/DDBJ whole genome shotgun (WGS) entry which is preliminary data.</text>
</comment>
<evidence type="ECO:0000313" key="2">
    <source>
        <dbReference type="EMBL" id="RWW91671.1"/>
    </source>
</evidence>
<keyword evidence="1" id="KW-0472">Membrane</keyword>
<feature type="transmembrane region" description="Helical" evidence="1">
    <location>
        <begin position="55"/>
        <end position="81"/>
    </location>
</feature>
<feature type="transmembrane region" description="Helical" evidence="1">
    <location>
        <begin position="87"/>
        <end position="106"/>
    </location>
</feature>
<dbReference type="OrthoDB" id="772978at2"/>
<evidence type="ECO:0000313" key="3">
    <source>
        <dbReference type="Proteomes" id="UP000287527"/>
    </source>
</evidence>
<dbReference type="AlphaFoldDB" id="A0A3S4SSX3"/>
<accession>A0A3S4SSX3</accession>
<feature type="transmembrane region" description="Helical" evidence="1">
    <location>
        <begin position="20"/>
        <end position="43"/>
    </location>
</feature>
<dbReference type="EMBL" id="SBII01000019">
    <property type="protein sequence ID" value="RWW91671.1"/>
    <property type="molecule type" value="Genomic_DNA"/>
</dbReference>